<proteinExistence type="inferred from homology"/>
<feature type="domain" description="Prokaryotic-type class I peptide chain release factors" evidence="5">
    <location>
        <begin position="33"/>
        <end position="128"/>
    </location>
</feature>
<keyword evidence="4" id="KW-0496">Mitochondrion</keyword>
<keyword evidence="7" id="KW-1185">Reference proteome</keyword>
<dbReference type="Proteomes" id="UP001153620">
    <property type="component" value="Chromosome 1"/>
</dbReference>
<dbReference type="PANTHER" id="PTHR46203">
    <property type="entry name" value="PROBABLE PEPTIDE CHAIN RELEASE FACTOR C12ORF65"/>
    <property type="match status" value="1"/>
</dbReference>
<comment type="similarity">
    <text evidence="2">Belongs to the prokaryotic/mitochondrial release factor family.</text>
</comment>
<reference evidence="6" key="2">
    <citation type="submission" date="2022-10" db="EMBL/GenBank/DDBJ databases">
        <authorList>
            <consortium name="ENA_rothamsted_submissions"/>
            <consortium name="culmorum"/>
            <person name="King R."/>
        </authorList>
    </citation>
    <scope>NUCLEOTIDE SEQUENCE</scope>
</reference>
<evidence type="ECO:0000256" key="2">
    <source>
        <dbReference type="ARBA" id="ARBA00010835"/>
    </source>
</evidence>
<evidence type="ECO:0000313" key="6">
    <source>
        <dbReference type="EMBL" id="CAH1715716.1"/>
    </source>
</evidence>
<dbReference type="PANTHER" id="PTHR46203:SF1">
    <property type="entry name" value="MITOCHONDRIAL TRANSLATION RELEASE FACTOR IN RESCUE"/>
    <property type="match status" value="1"/>
</dbReference>
<dbReference type="InterPro" id="IPR000352">
    <property type="entry name" value="Pep_chain_release_fac_I"/>
</dbReference>
<dbReference type="AlphaFoldDB" id="A0A9P0IT11"/>
<gene>
    <name evidence="6" type="ORF">CHIRRI_LOCUS4009</name>
</gene>
<organism evidence="6 7">
    <name type="scientific">Chironomus riparius</name>
    <dbReference type="NCBI Taxonomy" id="315576"/>
    <lineage>
        <taxon>Eukaryota</taxon>
        <taxon>Metazoa</taxon>
        <taxon>Ecdysozoa</taxon>
        <taxon>Arthropoda</taxon>
        <taxon>Hexapoda</taxon>
        <taxon>Insecta</taxon>
        <taxon>Pterygota</taxon>
        <taxon>Neoptera</taxon>
        <taxon>Endopterygota</taxon>
        <taxon>Diptera</taxon>
        <taxon>Nematocera</taxon>
        <taxon>Chironomoidea</taxon>
        <taxon>Chironomidae</taxon>
        <taxon>Chironominae</taxon>
        <taxon>Chironomus</taxon>
    </lineage>
</organism>
<protein>
    <recommendedName>
        <fullName evidence="5">Prokaryotic-type class I peptide chain release factors domain-containing protein</fullName>
    </recommendedName>
</protein>
<keyword evidence="3" id="KW-0809">Transit peptide</keyword>
<dbReference type="GO" id="GO:0005739">
    <property type="term" value="C:mitochondrion"/>
    <property type="evidence" value="ECO:0007669"/>
    <property type="project" value="UniProtKB-SubCell"/>
</dbReference>
<evidence type="ECO:0000256" key="3">
    <source>
        <dbReference type="ARBA" id="ARBA00022946"/>
    </source>
</evidence>
<evidence type="ECO:0000259" key="5">
    <source>
        <dbReference type="Pfam" id="PF00472"/>
    </source>
</evidence>
<dbReference type="SUPFAM" id="SSF75620">
    <property type="entry name" value="Release factor"/>
    <property type="match status" value="1"/>
</dbReference>
<dbReference type="InterPro" id="IPR052405">
    <property type="entry name" value="Mito_Transl_Release_Factor"/>
</dbReference>
<dbReference type="EMBL" id="OU895877">
    <property type="protein sequence ID" value="CAH1715716.1"/>
    <property type="molecule type" value="Genomic_DNA"/>
</dbReference>
<accession>A0A9P0IT11</accession>
<reference evidence="6" key="1">
    <citation type="submission" date="2022-01" db="EMBL/GenBank/DDBJ databases">
        <authorList>
            <person name="King R."/>
        </authorList>
    </citation>
    <scope>NUCLEOTIDE SEQUENCE</scope>
</reference>
<evidence type="ECO:0000313" key="7">
    <source>
        <dbReference type="Proteomes" id="UP001153620"/>
    </source>
</evidence>
<evidence type="ECO:0000256" key="1">
    <source>
        <dbReference type="ARBA" id="ARBA00004173"/>
    </source>
</evidence>
<evidence type="ECO:0000256" key="4">
    <source>
        <dbReference type="ARBA" id="ARBA00023128"/>
    </source>
</evidence>
<dbReference type="Gene3D" id="3.30.160.20">
    <property type="match status" value="1"/>
</dbReference>
<dbReference type="Pfam" id="PF00472">
    <property type="entry name" value="RF-1"/>
    <property type="match status" value="1"/>
</dbReference>
<dbReference type="OrthoDB" id="5918429at2759"/>
<sequence>MFSNLIQRNPVTLVRLFSSIKKKLDYSKVPQLIETELEEEFMRGSGPGGQAVQRTSNAVQIRHIPTNIVVKYHGTRLLSRNREIARTLLINKLDELYNKEMSVENQRKRLEKEKSVKRHGKNDKLRRLKIEFKKNLESIKNGEEDYTK</sequence>
<name>A0A9P0IT11_9DIPT</name>
<dbReference type="GO" id="GO:0003747">
    <property type="term" value="F:translation release factor activity"/>
    <property type="evidence" value="ECO:0007669"/>
    <property type="project" value="InterPro"/>
</dbReference>
<comment type="subcellular location">
    <subcellularLocation>
        <location evidence="1">Mitochondrion</location>
    </subcellularLocation>
</comment>
<dbReference type="InterPro" id="IPR045853">
    <property type="entry name" value="Pep_chain_release_fac_I_sf"/>
</dbReference>